<proteinExistence type="predicted"/>
<gene>
    <name evidence="1" type="ORF">DZF93_14630</name>
</gene>
<dbReference type="EMBL" id="QWEA01000792">
    <property type="protein sequence ID" value="RIJ13985.1"/>
    <property type="molecule type" value="Genomic_DNA"/>
</dbReference>
<keyword evidence="1" id="KW-0808">Transferase</keyword>
<organism evidence="1 2">
    <name type="scientific">Clavibacter michiganensis subsp. insidiosus</name>
    <dbReference type="NCBI Taxonomy" id="33014"/>
    <lineage>
        <taxon>Bacteria</taxon>
        <taxon>Bacillati</taxon>
        <taxon>Actinomycetota</taxon>
        <taxon>Actinomycetes</taxon>
        <taxon>Micrococcales</taxon>
        <taxon>Microbacteriaceae</taxon>
        <taxon>Clavibacter</taxon>
    </lineage>
</organism>
<accession>A0A399Q7A5</accession>
<dbReference type="AlphaFoldDB" id="A0A399Q7A5"/>
<dbReference type="GO" id="GO:0016740">
    <property type="term" value="F:transferase activity"/>
    <property type="evidence" value="ECO:0007669"/>
    <property type="project" value="UniProtKB-KW"/>
</dbReference>
<comment type="caution">
    <text evidence="1">The sequence shown here is derived from an EMBL/GenBank/DDBJ whole genome shotgun (WGS) entry which is preliminary data.</text>
</comment>
<reference evidence="1 2" key="1">
    <citation type="submission" date="2018-08" db="EMBL/GenBank/DDBJ databases">
        <title>Genome Sequence of Clavibacter michiganensis Subspecies type strains, and the Atypical Peach-Colored Strains Isolated from Tomato.</title>
        <authorList>
            <person name="Osdaghi E."/>
            <person name="Portier P."/>
            <person name="Briand M."/>
            <person name="Jacques M.-A."/>
        </authorList>
    </citation>
    <scope>NUCLEOTIDE SEQUENCE [LARGE SCALE GENOMIC DNA]</scope>
    <source>
        <strain evidence="1 2">CFBP 6488</strain>
    </source>
</reference>
<protein>
    <submittedName>
        <fullName evidence="1">Acetyltransferase</fullName>
    </submittedName>
</protein>
<evidence type="ECO:0000313" key="2">
    <source>
        <dbReference type="Proteomes" id="UP000266634"/>
    </source>
</evidence>
<dbReference type="Proteomes" id="UP000266634">
    <property type="component" value="Unassembled WGS sequence"/>
</dbReference>
<evidence type="ECO:0000313" key="1">
    <source>
        <dbReference type="EMBL" id="RIJ13985.1"/>
    </source>
</evidence>
<name>A0A399Q7A5_9MICO</name>
<sequence>VPAGAIVSGPDCTVVGSRFSGR</sequence>
<feature type="non-terminal residue" evidence="1">
    <location>
        <position position="1"/>
    </location>
</feature>